<keyword evidence="5 7" id="KW-0472">Membrane</keyword>
<feature type="transmembrane region" description="Helical" evidence="7">
    <location>
        <begin position="55"/>
        <end position="75"/>
    </location>
</feature>
<dbReference type="InterPro" id="IPR037185">
    <property type="entry name" value="EmrE-like"/>
</dbReference>
<keyword evidence="2" id="KW-1003">Cell membrane</keyword>
<evidence type="ECO:0000256" key="2">
    <source>
        <dbReference type="ARBA" id="ARBA00022475"/>
    </source>
</evidence>
<dbReference type="Pfam" id="PF00893">
    <property type="entry name" value="Multi_Drug_Res"/>
    <property type="match status" value="1"/>
</dbReference>
<comment type="subcellular location">
    <subcellularLocation>
        <location evidence="1 6">Cell membrane</location>
        <topology evidence="1 6">Multi-pass membrane protein</topology>
    </subcellularLocation>
</comment>
<evidence type="ECO:0000313" key="9">
    <source>
        <dbReference type="Proteomes" id="UP001235840"/>
    </source>
</evidence>
<dbReference type="RefSeq" id="WP_307391292.1">
    <property type="nucleotide sequence ID" value="NZ_BAAADK010000010.1"/>
</dbReference>
<name>A0ABT9VVB3_9BACI</name>
<gene>
    <name evidence="8" type="ORF">J2S11_000833</name>
</gene>
<evidence type="ECO:0000256" key="4">
    <source>
        <dbReference type="ARBA" id="ARBA00022989"/>
    </source>
</evidence>
<dbReference type="InterPro" id="IPR045324">
    <property type="entry name" value="Small_multidrug_res"/>
</dbReference>
<evidence type="ECO:0000313" key="8">
    <source>
        <dbReference type="EMBL" id="MDQ0164933.1"/>
    </source>
</evidence>
<feature type="transmembrane region" description="Helical" evidence="7">
    <location>
        <begin position="214"/>
        <end position="230"/>
    </location>
</feature>
<dbReference type="PANTHER" id="PTHR30561:SF7">
    <property type="entry name" value="GUANIDINIUM EFFLUX SYSTEM SUBUNIT GDNC-RELATED"/>
    <property type="match status" value="1"/>
</dbReference>
<dbReference type="Gene3D" id="1.10.3730.20">
    <property type="match status" value="1"/>
</dbReference>
<keyword evidence="4 7" id="KW-1133">Transmembrane helix</keyword>
<keyword evidence="3 6" id="KW-0812">Transmembrane</keyword>
<dbReference type="SUPFAM" id="SSF103481">
    <property type="entry name" value="Multidrug resistance efflux transporter EmrE"/>
    <property type="match status" value="1"/>
</dbReference>
<dbReference type="PANTHER" id="PTHR30561">
    <property type="entry name" value="SMR FAMILY PROTON-DEPENDENT DRUG EFFLUX TRANSPORTER SUGE"/>
    <property type="match status" value="1"/>
</dbReference>
<comment type="caution">
    <text evidence="8">The sequence shown here is derived from an EMBL/GenBank/DDBJ whole genome shotgun (WGS) entry which is preliminary data.</text>
</comment>
<accession>A0ABT9VVB3</accession>
<feature type="transmembrane region" description="Helical" evidence="7">
    <location>
        <begin position="7"/>
        <end position="25"/>
    </location>
</feature>
<keyword evidence="9" id="KW-1185">Reference proteome</keyword>
<feature type="transmembrane region" description="Helical" evidence="7">
    <location>
        <begin position="139"/>
        <end position="155"/>
    </location>
</feature>
<feature type="transmembrane region" description="Helical" evidence="7">
    <location>
        <begin position="161"/>
        <end position="177"/>
    </location>
</feature>
<sequence>MKRVKGFLIHTVLFIFIHVILFFIIHSKMPLPDSLEWWKEAAKEGKSGFYHESTGIYVVTLWAILYVIDGAYLLFKSSTRSNIEKQKEDQIKETTDLLIQKGRANVQEGILDSSTLDEQGIELKGTADSTLSGIQPSSWGYLLLGGMLEIVWAGLLKANLLGGPLLLIFFLSFHCLMKATQTFPAGTVYAVFVGVGAGGTFILDILLFGEPWSLLRFCLVCLLFFFIVLLKKSGEQKHNNSNKEDLVKIEWRRKGESL</sequence>
<dbReference type="InterPro" id="IPR000390">
    <property type="entry name" value="Small_drug/metabolite_transptr"/>
</dbReference>
<dbReference type="Proteomes" id="UP001235840">
    <property type="component" value="Unassembled WGS sequence"/>
</dbReference>
<evidence type="ECO:0000256" key="7">
    <source>
        <dbReference type="SAM" id="Phobius"/>
    </source>
</evidence>
<protein>
    <submittedName>
        <fullName evidence="8">Multidrug transporter EmrE-like cation transporter</fullName>
    </submittedName>
</protein>
<evidence type="ECO:0000256" key="6">
    <source>
        <dbReference type="RuleBase" id="RU003942"/>
    </source>
</evidence>
<proteinExistence type="inferred from homology"/>
<evidence type="ECO:0000256" key="3">
    <source>
        <dbReference type="ARBA" id="ARBA00022692"/>
    </source>
</evidence>
<reference evidence="8 9" key="1">
    <citation type="submission" date="2023-07" db="EMBL/GenBank/DDBJ databases">
        <title>Genomic Encyclopedia of Type Strains, Phase IV (KMG-IV): sequencing the most valuable type-strain genomes for metagenomic binning, comparative biology and taxonomic classification.</title>
        <authorList>
            <person name="Goeker M."/>
        </authorList>
    </citation>
    <scope>NUCLEOTIDE SEQUENCE [LARGE SCALE GENOMIC DNA]</scope>
    <source>
        <strain evidence="8 9">DSM 12751</strain>
    </source>
</reference>
<dbReference type="EMBL" id="JAUSTY010000003">
    <property type="protein sequence ID" value="MDQ0164933.1"/>
    <property type="molecule type" value="Genomic_DNA"/>
</dbReference>
<feature type="transmembrane region" description="Helical" evidence="7">
    <location>
        <begin position="189"/>
        <end position="208"/>
    </location>
</feature>
<comment type="similarity">
    <text evidence="6">Belongs to the drug/metabolite transporter (DMT) superfamily. Small multidrug resistance (SMR) (TC 2.A.7.1) family.</text>
</comment>
<evidence type="ECO:0000256" key="5">
    <source>
        <dbReference type="ARBA" id="ARBA00023136"/>
    </source>
</evidence>
<evidence type="ECO:0000256" key="1">
    <source>
        <dbReference type="ARBA" id="ARBA00004651"/>
    </source>
</evidence>
<organism evidence="8 9">
    <name type="scientific">Caldalkalibacillus horti</name>
    <dbReference type="NCBI Taxonomy" id="77523"/>
    <lineage>
        <taxon>Bacteria</taxon>
        <taxon>Bacillati</taxon>
        <taxon>Bacillota</taxon>
        <taxon>Bacilli</taxon>
        <taxon>Bacillales</taxon>
        <taxon>Bacillaceae</taxon>
        <taxon>Caldalkalibacillus</taxon>
    </lineage>
</organism>